<keyword evidence="4" id="KW-0732">Signal</keyword>
<dbReference type="PROSITE" id="PS00135">
    <property type="entry name" value="TRYPSIN_SER"/>
    <property type="match status" value="1"/>
</dbReference>
<proteinExistence type="inferred from homology"/>
<dbReference type="GO" id="GO:0016787">
    <property type="term" value="F:hydrolase activity"/>
    <property type="evidence" value="ECO:0007669"/>
    <property type="project" value="UniProtKB-KW"/>
</dbReference>
<dbReference type="SUPFAM" id="SSF50494">
    <property type="entry name" value="Trypsin-like serine proteases"/>
    <property type="match status" value="1"/>
</dbReference>
<dbReference type="InterPro" id="IPR043504">
    <property type="entry name" value="Peptidase_S1_PA_chymotrypsin"/>
</dbReference>
<organism evidence="6 7">
    <name type="scientific">Vibrio ostreicida</name>
    <dbReference type="NCBI Taxonomy" id="526588"/>
    <lineage>
        <taxon>Bacteria</taxon>
        <taxon>Pseudomonadati</taxon>
        <taxon>Pseudomonadota</taxon>
        <taxon>Gammaproteobacteria</taxon>
        <taxon>Vibrionales</taxon>
        <taxon>Vibrionaceae</taxon>
        <taxon>Vibrio</taxon>
    </lineage>
</organism>
<dbReference type="PRINTS" id="PR00722">
    <property type="entry name" value="CHYMOTRYPSIN"/>
</dbReference>
<keyword evidence="7" id="KW-1185">Reference proteome</keyword>
<name>A0ABT8C210_9VIBR</name>
<dbReference type="Gene3D" id="2.40.10.10">
    <property type="entry name" value="Trypsin-like serine proteases"/>
    <property type="match status" value="1"/>
</dbReference>
<evidence type="ECO:0000313" key="7">
    <source>
        <dbReference type="Proteomes" id="UP001238540"/>
    </source>
</evidence>
<dbReference type="InterPro" id="IPR001254">
    <property type="entry name" value="Trypsin_dom"/>
</dbReference>
<reference evidence="7" key="1">
    <citation type="journal article" date="2019" name="Int. J. Syst. Evol. Microbiol.">
        <title>The Global Catalogue of Microorganisms (GCM) 10K type strain sequencing project: providing services to taxonomists for standard genome sequencing and annotation.</title>
        <authorList>
            <consortium name="The Broad Institute Genomics Platform"/>
            <consortium name="The Broad Institute Genome Sequencing Center for Infectious Disease"/>
            <person name="Wu L."/>
            <person name="Ma J."/>
        </authorList>
    </citation>
    <scope>NUCLEOTIDE SEQUENCE [LARGE SCALE GENOMIC DNA]</scope>
    <source>
        <strain evidence="7">CECT 7398</strain>
    </source>
</reference>
<dbReference type="InterPro" id="IPR033116">
    <property type="entry name" value="TRYPSIN_SER"/>
</dbReference>
<dbReference type="PANTHER" id="PTHR24276">
    <property type="entry name" value="POLYSERASE-RELATED"/>
    <property type="match status" value="1"/>
</dbReference>
<dbReference type="PANTHER" id="PTHR24276:SF98">
    <property type="entry name" value="FI18310P1-RELATED"/>
    <property type="match status" value="1"/>
</dbReference>
<keyword evidence="2" id="KW-1015">Disulfide bond</keyword>
<keyword evidence="3" id="KW-0720">Serine protease</keyword>
<dbReference type="InterPro" id="IPR050430">
    <property type="entry name" value="Peptidase_S1"/>
</dbReference>
<dbReference type="CDD" id="cd00190">
    <property type="entry name" value="Tryp_SPc"/>
    <property type="match status" value="1"/>
</dbReference>
<dbReference type="InterPro" id="IPR001314">
    <property type="entry name" value="Peptidase_S1A"/>
</dbReference>
<evidence type="ECO:0000256" key="1">
    <source>
        <dbReference type="ARBA" id="ARBA00007664"/>
    </source>
</evidence>
<evidence type="ECO:0000256" key="3">
    <source>
        <dbReference type="RuleBase" id="RU363034"/>
    </source>
</evidence>
<feature type="domain" description="Peptidase S1" evidence="5">
    <location>
        <begin position="26"/>
        <end position="271"/>
    </location>
</feature>
<dbReference type="Pfam" id="PF00089">
    <property type="entry name" value="Trypsin"/>
    <property type="match status" value="1"/>
</dbReference>
<dbReference type="SMART" id="SM00020">
    <property type="entry name" value="Tryp_SPc"/>
    <property type="match status" value="1"/>
</dbReference>
<dbReference type="Proteomes" id="UP001238540">
    <property type="component" value="Unassembled WGS sequence"/>
</dbReference>
<evidence type="ECO:0000313" key="6">
    <source>
        <dbReference type="EMBL" id="MDN3612400.1"/>
    </source>
</evidence>
<keyword evidence="3 6" id="KW-0378">Hydrolase</keyword>
<feature type="signal peptide" evidence="4">
    <location>
        <begin position="1"/>
        <end position="19"/>
    </location>
</feature>
<feature type="chain" id="PRO_5045565662" evidence="4">
    <location>
        <begin position="20"/>
        <end position="335"/>
    </location>
</feature>
<dbReference type="PROSITE" id="PS00134">
    <property type="entry name" value="TRYPSIN_HIS"/>
    <property type="match status" value="1"/>
</dbReference>
<protein>
    <submittedName>
        <fullName evidence="6">Trypsin-like serine protease</fullName>
        <ecNumber evidence="6">3.4.21.-</ecNumber>
    </submittedName>
</protein>
<accession>A0ABT8C210</accession>
<dbReference type="EC" id="3.4.21.-" evidence="6"/>
<evidence type="ECO:0000256" key="2">
    <source>
        <dbReference type="ARBA" id="ARBA00023157"/>
    </source>
</evidence>
<dbReference type="RefSeq" id="WP_170883510.1">
    <property type="nucleotide sequence ID" value="NZ_JABEYA020000010.1"/>
</dbReference>
<comment type="caution">
    <text evidence="6">The sequence shown here is derived from an EMBL/GenBank/DDBJ whole genome shotgun (WGS) entry which is preliminary data.</text>
</comment>
<evidence type="ECO:0000256" key="4">
    <source>
        <dbReference type="SAM" id="SignalP"/>
    </source>
</evidence>
<dbReference type="InterPro" id="IPR009003">
    <property type="entry name" value="Peptidase_S1_PA"/>
</dbReference>
<gene>
    <name evidence="6" type="ORF">QWZ16_22640</name>
</gene>
<evidence type="ECO:0000259" key="5">
    <source>
        <dbReference type="PROSITE" id="PS50240"/>
    </source>
</evidence>
<dbReference type="EMBL" id="JAUFQC010000027">
    <property type="protein sequence ID" value="MDN3612400.1"/>
    <property type="molecule type" value="Genomic_DNA"/>
</dbReference>
<comment type="similarity">
    <text evidence="1">Belongs to the peptidase S1 family.</text>
</comment>
<keyword evidence="3" id="KW-0645">Protease</keyword>
<dbReference type="InterPro" id="IPR018114">
    <property type="entry name" value="TRYPSIN_HIS"/>
</dbReference>
<sequence length="335" mass="36248">MARLVWCMTLLLVCFKAACLEISPYIVNGSNANIVNYPSFASLFYRNGNVYQTSSYCGATMINSQYVLTAAHCIYGATNTMLYTVVVPQLEDEANFLSTQQARALEFYYPDDYVNSSSERWPNDIAIIKLETALAVSDYSSLLNTTINNSFVNPADYKAIGHGYIEGNVAGGSRLLETSLDYISTNSCQSEFGSKLTDKQLCFGGPQSGSYQNSTCNGDSGGPVYWYNGVQYVQIGITSFGPDVCGSTAYTVTSVFTDVYDYTGWINNVINGLETPKHYVTVSNGARVLISNDGSTSSATSSGSSGGGFELGLIMGCLFLFACRRHNPSVLPPHS</sequence>
<dbReference type="PROSITE" id="PS50240">
    <property type="entry name" value="TRYPSIN_DOM"/>
    <property type="match status" value="1"/>
</dbReference>